<evidence type="ECO:0000313" key="15">
    <source>
        <dbReference type="Proteomes" id="UP000095280"/>
    </source>
</evidence>
<evidence type="ECO:0000256" key="2">
    <source>
        <dbReference type="ARBA" id="ARBA00004232"/>
    </source>
</evidence>
<organism evidence="15 16">
    <name type="scientific">Macrostomum lignano</name>
    <dbReference type="NCBI Taxonomy" id="282301"/>
    <lineage>
        <taxon>Eukaryota</taxon>
        <taxon>Metazoa</taxon>
        <taxon>Spiralia</taxon>
        <taxon>Lophotrochozoa</taxon>
        <taxon>Platyhelminthes</taxon>
        <taxon>Rhabditophora</taxon>
        <taxon>Macrostomorpha</taxon>
        <taxon>Macrostomida</taxon>
        <taxon>Macrostomidae</taxon>
        <taxon>Macrostomum</taxon>
    </lineage>
</organism>
<evidence type="ECO:0000256" key="11">
    <source>
        <dbReference type="ARBA" id="ARBA00023242"/>
    </source>
</evidence>
<name>A0A1I8F7P1_9PLAT</name>
<dbReference type="Proteomes" id="UP000095280">
    <property type="component" value="Unplaced"/>
</dbReference>
<feature type="region of interest" description="Disordered" evidence="14">
    <location>
        <begin position="87"/>
        <end position="145"/>
    </location>
</feature>
<evidence type="ECO:0000256" key="13">
    <source>
        <dbReference type="SAM" id="Coils"/>
    </source>
</evidence>
<evidence type="ECO:0000256" key="14">
    <source>
        <dbReference type="SAM" id="MobiDB-lite"/>
    </source>
</evidence>
<comment type="function">
    <text evidence="1">Plays a role in the regulation of neuronal activity.</text>
</comment>
<keyword evidence="13" id="KW-0175">Coiled coil</keyword>
<dbReference type="GO" id="GO:0030867">
    <property type="term" value="C:rough endoplasmic reticulum membrane"/>
    <property type="evidence" value="ECO:0007669"/>
    <property type="project" value="UniProtKB-SubCell"/>
</dbReference>
<accession>A0A1I8F7P1</accession>
<evidence type="ECO:0000256" key="7">
    <source>
        <dbReference type="ARBA" id="ARBA00022824"/>
    </source>
</evidence>
<evidence type="ECO:0000256" key="1">
    <source>
        <dbReference type="ARBA" id="ARBA00003440"/>
    </source>
</evidence>
<keyword evidence="6" id="KW-0812">Transmembrane</keyword>
<evidence type="ECO:0000256" key="8">
    <source>
        <dbReference type="ARBA" id="ARBA00022989"/>
    </source>
</evidence>
<dbReference type="GO" id="GO:0023041">
    <property type="term" value="P:neuronal signal transduction"/>
    <property type="evidence" value="ECO:0007669"/>
    <property type="project" value="InterPro"/>
</dbReference>
<keyword evidence="11" id="KW-0539">Nucleus</keyword>
<dbReference type="PANTHER" id="PTHR47464">
    <property type="entry name" value="MACOILIN"/>
    <property type="match status" value="1"/>
</dbReference>
<evidence type="ECO:0000256" key="5">
    <source>
        <dbReference type="ARBA" id="ARBA00022553"/>
    </source>
</evidence>
<proteinExistence type="predicted"/>
<keyword evidence="10" id="KW-0325">Glycoprotein</keyword>
<protein>
    <recommendedName>
        <fullName evidence="4">Macoilin</fullName>
    </recommendedName>
    <alternativeName>
        <fullName evidence="12">Transmembrane protein 57</fullName>
    </alternativeName>
</protein>
<keyword evidence="15" id="KW-1185">Reference proteome</keyword>
<keyword evidence="5" id="KW-0597">Phosphoprotein</keyword>
<keyword evidence="7" id="KW-0256">Endoplasmic reticulum</keyword>
<feature type="coiled-coil region" evidence="13">
    <location>
        <begin position="223"/>
        <end position="250"/>
    </location>
</feature>
<dbReference type="GO" id="GO:0031965">
    <property type="term" value="C:nuclear membrane"/>
    <property type="evidence" value="ECO:0007669"/>
    <property type="project" value="UniProtKB-SubCell"/>
</dbReference>
<evidence type="ECO:0000256" key="6">
    <source>
        <dbReference type="ARBA" id="ARBA00022692"/>
    </source>
</evidence>
<dbReference type="WBParaSite" id="maker-unitig_23816-snap-gene-0.1-mRNA-1">
    <property type="protein sequence ID" value="maker-unitig_23816-snap-gene-0.1-mRNA-1"/>
    <property type="gene ID" value="maker-unitig_23816-snap-gene-0.1"/>
</dbReference>
<dbReference type="AlphaFoldDB" id="A0A1I8F7P1"/>
<keyword evidence="9" id="KW-0472">Membrane</keyword>
<evidence type="ECO:0000256" key="10">
    <source>
        <dbReference type="ARBA" id="ARBA00023180"/>
    </source>
</evidence>
<dbReference type="PANTHER" id="PTHR47464:SF2">
    <property type="entry name" value="MACOILIN"/>
    <property type="match status" value="1"/>
</dbReference>
<evidence type="ECO:0000256" key="3">
    <source>
        <dbReference type="ARBA" id="ARBA00004269"/>
    </source>
</evidence>
<evidence type="ECO:0000256" key="4">
    <source>
        <dbReference type="ARBA" id="ARBA00021882"/>
    </source>
</evidence>
<sequence>GIMFLLFFLCLGLTSDVILYLFVPVHWLFFLASTYVWVQFVWNSGAAAQTVSTFDLLDKALGLPPSETNGSIGNGIRRPPSRVLREAATAKQQQRPDVNLNAPQHEEESTQRCAKTSYKNVKKSRGGARGAARGKDGPKKKVLNTDPCYQRLETDVKRLRGDLQSSRSVESDLRSQLANLAGAEKQCAHGAELGSVRTMSLCRIGLHNLVQRSQTDKRQLPAVGEEAGEERKLESELKAARRELRAKDETARAREVELREVGQDARREREREVLMTALNAMKEKNARQRFLLAAAVAVRPPCWAIRTRLRRVVGLFPDVRPSGSAAAAVFTDLAGVLSCFGGGAGGGGGGADLAPPTSSCADVVAATSRAPSQ</sequence>
<dbReference type="Pfam" id="PF09726">
    <property type="entry name" value="Macoilin"/>
    <property type="match status" value="2"/>
</dbReference>
<evidence type="ECO:0000313" key="16">
    <source>
        <dbReference type="WBParaSite" id="maker-unitig_23816-snap-gene-0.1-mRNA-1"/>
    </source>
</evidence>
<reference evidence="16" key="1">
    <citation type="submission" date="2016-11" db="UniProtKB">
        <authorList>
            <consortium name="WormBaseParasite"/>
        </authorList>
    </citation>
    <scope>IDENTIFICATION</scope>
</reference>
<dbReference type="InterPro" id="IPR019130">
    <property type="entry name" value="Macoilin"/>
</dbReference>
<evidence type="ECO:0000256" key="9">
    <source>
        <dbReference type="ARBA" id="ARBA00023136"/>
    </source>
</evidence>
<keyword evidence="8" id="KW-1133">Transmembrane helix</keyword>
<comment type="subcellular location">
    <subcellularLocation>
        <location evidence="2">Nucleus membrane</location>
        <topology evidence="2">Multi-pass membrane protein</topology>
    </subcellularLocation>
    <subcellularLocation>
        <location evidence="3">Rough endoplasmic reticulum membrane</location>
        <topology evidence="3">Multi-pass membrane protein</topology>
    </subcellularLocation>
</comment>
<evidence type="ECO:0000256" key="12">
    <source>
        <dbReference type="ARBA" id="ARBA00031129"/>
    </source>
</evidence>